<organism evidence="2 3">
    <name type="scientific">Litomosoides sigmodontis</name>
    <name type="common">Filarial nematode worm</name>
    <dbReference type="NCBI Taxonomy" id="42156"/>
    <lineage>
        <taxon>Eukaryota</taxon>
        <taxon>Metazoa</taxon>
        <taxon>Ecdysozoa</taxon>
        <taxon>Nematoda</taxon>
        <taxon>Chromadorea</taxon>
        <taxon>Rhabditida</taxon>
        <taxon>Spirurina</taxon>
        <taxon>Spiruromorpha</taxon>
        <taxon>Filarioidea</taxon>
        <taxon>Onchocercidae</taxon>
        <taxon>Litomosoides</taxon>
    </lineage>
</organism>
<proteinExistence type="predicted"/>
<dbReference type="OrthoDB" id="10572215at2759"/>
<dbReference type="EMBL" id="UYRX01000993">
    <property type="protein sequence ID" value="VDK87574.1"/>
    <property type="molecule type" value="Genomic_DNA"/>
</dbReference>
<dbReference type="Proteomes" id="UP000277928">
    <property type="component" value="Unassembled WGS sequence"/>
</dbReference>
<dbReference type="AlphaFoldDB" id="A0A3P6VCD5"/>
<dbReference type="STRING" id="42156.A0A3P6VCD5"/>
<gene>
    <name evidence="2" type="ORF">NLS_LOCUS8234</name>
</gene>
<evidence type="ECO:0000256" key="1">
    <source>
        <dbReference type="SAM" id="MobiDB-lite"/>
    </source>
</evidence>
<reference evidence="2 3" key="1">
    <citation type="submission" date="2018-08" db="EMBL/GenBank/DDBJ databases">
        <authorList>
            <person name="Laetsch R D."/>
            <person name="Stevens L."/>
            <person name="Kumar S."/>
            <person name="Blaxter L. M."/>
        </authorList>
    </citation>
    <scope>NUCLEOTIDE SEQUENCE [LARGE SCALE GENOMIC DNA]</scope>
</reference>
<name>A0A3P6VCD5_LITSI</name>
<feature type="compositionally biased region" description="Polar residues" evidence="1">
    <location>
        <begin position="97"/>
        <end position="109"/>
    </location>
</feature>
<keyword evidence="3" id="KW-1185">Reference proteome</keyword>
<sequence>MVQALKGANGEPVYVLLDEGEEIDQETANQLSASVAAGDFDRAKPEIRNSKSTTPSAACVTTDIVDCDKNVIATKPSEKISRGQQPKQVKPGPIKNIGSSNFESGSVNKKPNEATEPFIIASD</sequence>
<evidence type="ECO:0000313" key="3">
    <source>
        <dbReference type="Proteomes" id="UP000277928"/>
    </source>
</evidence>
<protein>
    <submittedName>
        <fullName evidence="2">Uncharacterized protein</fullName>
    </submittedName>
</protein>
<accession>A0A3P6VCD5</accession>
<evidence type="ECO:0000313" key="2">
    <source>
        <dbReference type="EMBL" id="VDK87574.1"/>
    </source>
</evidence>
<feature type="region of interest" description="Disordered" evidence="1">
    <location>
        <begin position="76"/>
        <end position="123"/>
    </location>
</feature>